<keyword evidence="1" id="KW-0812">Transmembrane</keyword>
<feature type="transmembrane region" description="Helical" evidence="1">
    <location>
        <begin position="175"/>
        <end position="196"/>
    </location>
</feature>
<evidence type="ECO:0000256" key="1">
    <source>
        <dbReference type="SAM" id="Phobius"/>
    </source>
</evidence>
<protein>
    <recommendedName>
        <fullName evidence="4">Glycosyltransferase RgtA/B/C/D-like domain-containing protein</fullName>
    </recommendedName>
</protein>
<feature type="transmembrane region" description="Helical" evidence="1">
    <location>
        <begin position="104"/>
        <end position="120"/>
    </location>
</feature>
<name>A0AAE3A967_9FIRM</name>
<sequence>MAASEAVAHGGSLQDYQEYFSVYPNNLLLVWLYGTLIRFFDLVKINFRIGILFFQCVLSWGTGLILFGCVERILKSRHAAWFAWILYLILVGMSPWVSIPYSDSIGLIFPIFILWLYIRAREENTNKKCLYVGIIGLLTMIGYRIKPQIVIVVIAICIISLVYMLRDLKQILKMFISMSAGLLIAMILVSTCIQSLNMEVNSNRTYGITHFLMMGMNYSEVNGVWNLEDVEFSGSFDTLKERKEANLQVTKERIKEMGIPGMVHLMRRKILTNYNDGTFCWGGEGNFFWEILSKKNSCFAQFLRNIYYTKNWDRGYYKWFSNFELMVWIAILFFGILSVFQNKKELSVIMLAVIGLTVFELLFEPRARYLYTYAPFYIILAVSGIQMIIKRNQYYYQWKEKL</sequence>
<gene>
    <name evidence="2" type="ORF">LKD36_17265</name>
</gene>
<feature type="transmembrane region" description="Helical" evidence="1">
    <location>
        <begin position="45"/>
        <end position="67"/>
    </location>
</feature>
<feature type="transmembrane region" description="Helical" evidence="1">
    <location>
        <begin position="151"/>
        <end position="168"/>
    </location>
</feature>
<evidence type="ECO:0008006" key="4">
    <source>
        <dbReference type="Google" id="ProtNLM"/>
    </source>
</evidence>
<dbReference type="Proteomes" id="UP001198220">
    <property type="component" value="Unassembled WGS sequence"/>
</dbReference>
<feature type="transmembrane region" description="Helical" evidence="1">
    <location>
        <begin position="346"/>
        <end position="363"/>
    </location>
</feature>
<keyword evidence="3" id="KW-1185">Reference proteome</keyword>
<comment type="caution">
    <text evidence="2">The sequence shown here is derived from an EMBL/GenBank/DDBJ whole genome shotgun (WGS) entry which is preliminary data.</text>
</comment>
<accession>A0AAE3A967</accession>
<proteinExistence type="predicted"/>
<keyword evidence="1" id="KW-1133">Transmembrane helix</keyword>
<organism evidence="2 3">
    <name type="scientific">Hominiventricola filiformis</name>
    <dbReference type="NCBI Taxonomy" id="2885352"/>
    <lineage>
        <taxon>Bacteria</taxon>
        <taxon>Bacillati</taxon>
        <taxon>Bacillota</taxon>
        <taxon>Clostridia</taxon>
        <taxon>Lachnospirales</taxon>
        <taxon>Lachnospiraceae</taxon>
        <taxon>Hominiventricola</taxon>
    </lineage>
</organism>
<feature type="transmembrane region" description="Helical" evidence="1">
    <location>
        <begin position="369"/>
        <end position="389"/>
    </location>
</feature>
<dbReference type="RefSeq" id="WP_308460372.1">
    <property type="nucleotide sequence ID" value="NZ_JAJEPS010000041.1"/>
</dbReference>
<feature type="transmembrane region" description="Helical" evidence="1">
    <location>
        <begin position="319"/>
        <end position="339"/>
    </location>
</feature>
<evidence type="ECO:0000313" key="2">
    <source>
        <dbReference type="EMBL" id="MCC2127884.1"/>
    </source>
</evidence>
<dbReference type="AlphaFoldDB" id="A0AAE3A967"/>
<dbReference type="EMBL" id="JAJEPS010000041">
    <property type="protein sequence ID" value="MCC2127884.1"/>
    <property type="molecule type" value="Genomic_DNA"/>
</dbReference>
<feature type="transmembrane region" description="Helical" evidence="1">
    <location>
        <begin position="79"/>
        <end position="98"/>
    </location>
</feature>
<evidence type="ECO:0000313" key="3">
    <source>
        <dbReference type="Proteomes" id="UP001198220"/>
    </source>
</evidence>
<keyword evidence="1" id="KW-0472">Membrane</keyword>
<reference evidence="2 3" key="1">
    <citation type="submission" date="2021-10" db="EMBL/GenBank/DDBJ databases">
        <title>Anaerobic single-cell dispensing facilitates the cultivation of human gut bacteria.</title>
        <authorList>
            <person name="Afrizal A."/>
        </authorList>
    </citation>
    <scope>NUCLEOTIDE SEQUENCE [LARGE SCALE GENOMIC DNA]</scope>
    <source>
        <strain evidence="2 3">CLA-AA-H276</strain>
    </source>
</reference>